<dbReference type="GO" id="GO:0006082">
    <property type="term" value="P:organic acid metabolic process"/>
    <property type="evidence" value="ECO:0007669"/>
    <property type="project" value="TreeGrafter"/>
</dbReference>
<comment type="similarity">
    <text evidence="1">Belongs to the cytochrome P450 family.</text>
</comment>
<evidence type="ECO:0000256" key="3">
    <source>
        <dbReference type="ARBA" id="ARBA00023004"/>
    </source>
</evidence>
<evidence type="ECO:0000256" key="4">
    <source>
        <dbReference type="ARBA" id="ARBA00023033"/>
    </source>
</evidence>
<dbReference type="GO" id="GO:0016712">
    <property type="term" value="F:oxidoreductase activity, acting on paired donors, with incorporation or reduction of molecular oxygen, reduced flavin or flavoprotein as one donor, and incorporation of one atom of oxygen"/>
    <property type="evidence" value="ECO:0007669"/>
    <property type="project" value="TreeGrafter"/>
</dbReference>
<dbReference type="PANTHER" id="PTHR24300">
    <property type="entry name" value="CYTOCHROME P450 508A4-RELATED"/>
    <property type="match status" value="1"/>
</dbReference>
<dbReference type="InterPro" id="IPR002401">
    <property type="entry name" value="Cyt_P450_E_grp-I"/>
</dbReference>
<accession>A0A1I8BA39</accession>
<dbReference type="Proteomes" id="UP000095281">
    <property type="component" value="Unplaced"/>
</dbReference>
<evidence type="ECO:0000313" key="6">
    <source>
        <dbReference type="Proteomes" id="UP000095281"/>
    </source>
</evidence>
<dbReference type="AlphaFoldDB" id="A0A1I8BA39"/>
<name>A0A1I8BA39_MELHA</name>
<dbReference type="WBParaSite" id="MhA1_Contig1734.frz3.gene2">
    <property type="protein sequence ID" value="MhA1_Contig1734.frz3.gene2"/>
    <property type="gene ID" value="MhA1_Contig1734.frz3.gene2"/>
</dbReference>
<keyword evidence="3" id="KW-0408">Iron</keyword>
<evidence type="ECO:0000256" key="1">
    <source>
        <dbReference type="ARBA" id="ARBA00010617"/>
    </source>
</evidence>
<dbReference type="InterPro" id="IPR036396">
    <property type="entry name" value="Cyt_P450_sf"/>
</dbReference>
<dbReference type="GO" id="GO:0020037">
    <property type="term" value="F:heme binding"/>
    <property type="evidence" value="ECO:0007669"/>
    <property type="project" value="InterPro"/>
</dbReference>
<keyword evidence="4" id="KW-0503">Monooxygenase</keyword>
<dbReference type="Pfam" id="PF00067">
    <property type="entry name" value="p450"/>
    <property type="match status" value="1"/>
</dbReference>
<dbReference type="PANTHER" id="PTHR24300:SF375">
    <property type="entry name" value="CYTOCHROME P450 FAMILY"/>
    <property type="match status" value="1"/>
</dbReference>
<dbReference type="PRINTS" id="PR00463">
    <property type="entry name" value="EP450I"/>
</dbReference>
<dbReference type="GO" id="GO:0006805">
    <property type="term" value="P:xenobiotic metabolic process"/>
    <property type="evidence" value="ECO:0007669"/>
    <property type="project" value="TreeGrafter"/>
</dbReference>
<dbReference type="Gene3D" id="1.10.630.10">
    <property type="entry name" value="Cytochrome P450"/>
    <property type="match status" value="1"/>
</dbReference>
<reference evidence="7" key="1">
    <citation type="submission" date="2016-11" db="UniProtKB">
        <authorList>
            <consortium name="WormBaseParasite"/>
        </authorList>
    </citation>
    <scope>IDENTIFICATION</scope>
</reference>
<dbReference type="SUPFAM" id="SSF48264">
    <property type="entry name" value="Cytochrome P450"/>
    <property type="match status" value="1"/>
</dbReference>
<proteinExistence type="inferred from homology"/>
<dbReference type="GO" id="GO:0005506">
    <property type="term" value="F:iron ion binding"/>
    <property type="evidence" value="ECO:0007669"/>
    <property type="project" value="InterPro"/>
</dbReference>
<dbReference type="OMA" id="RTHIHAI"/>
<keyword evidence="4" id="KW-0560">Oxidoreductase</keyword>
<feature type="coiled-coil region" evidence="5">
    <location>
        <begin position="139"/>
        <end position="166"/>
    </location>
</feature>
<keyword evidence="2" id="KW-0479">Metal-binding</keyword>
<keyword evidence="6" id="KW-1185">Reference proteome</keyword>
<evidence type="ECO:0000256" key="5">
    <source>
        <dbReference type="SAM" id="Coils"/>
    </source>
</evidence>
<evidence type="ECO:0000313" key="7">
    <source>
        <dbReference type="WBParaSite" id="MhA1_Contig1734.frz3.gene2"/>
    </source>
</evidence>
<dbReference type="InterPro" id="IPR001128">
    <property type="entry name" value="Cyt_P450"/>
</dbReference>
<dbReference type="GO" id="GO:0005737">
    <property type="term" value="C:cytoplasm"/>
    <property type="evidence" value="ECO:0007669"/>
    <property type="project" value="TreeGrafter"/>
</dbReference>
<organism evidence="6 7">
    <name type="scientific">Meloidogyne hapla</name>
    <name type="common">Root-knot nematode worm</name>
    <dbReference type="NCBI Taxonomy" id="6305"/>
    <lineage>
        <taxon>Eukaryota</taxon>
        <taxon>Metazoa</taxon>
        <taxon>Ecdysozoa</taxon>
        <taxon>Nematoda</taxon>
        <taxon>Chromadorea</taxon>
        <taxon>Rhabditida</taxon>
        <taxon>Tylenchina</taxon>
        <taxon>Tylenchomorpha</taxon>
        <taxon>Tylenchoidea</taxon>
        <taxon>Meloidogynidae</taxon>
        <taxon>Meloidogyninae</taxon>
        <taxon>Meloidogyne</taxon>
    </lineage>
</organism>
<dbReference type="InterPro" id="IPR050182">
    <property type="entry name" value="Cytochrome_P450_fam2"/>
</dbReference>
<keyword evidence="5" id="KW-0175">Coiled coil</keyword>
<protein>
    <submittedName>
        <fullName evidence="7">Uncharacterized protein</fullName>
    </submittedName>
</protein>
<evidence type="ECO:0000256" key="2">
    <source>
        <dbReference type="ARBA" id="ARBA00022723"/>
    </source>
</evidence>
<sequence length="167" mass="19738">MFLFFIFLFLTTLSFWNFIWKRRNLPPGPTPLPLFGNAIAMDRSIYDQFQIWSKEFGPIYTIWMGEVPIVMVTDYELMRDLFVKEGDIYAGRHFLVDLFQAFKFTKDLKGGVTRMEGEQWKIIRRFGLQSMKNLGVGKNELEQKLIKDLQKLIEKLKEEINNNNING</sequence>